<keyword evidence="7" id="KW-0547">Nucleotide-binding</keyword>
<evidence type="ECO:0000313" key="17">
    <source>
        <dbReference type="Proteomes" id="UP000289738"/>
    </source>
</evidence>
<dbReference type="InterPro" id="IPR008271">
    <property type="entry name" value="Ser/Thr_kinase_AS"/>
</dbReference>
<dbReference type="Gene3D" id="3.30.200.20">
    <property type="entry name" value="Phosphorylase Kinase, domain 1"/>
    <property type="match status" value="1"/>
</dbReference>
<gene>
    <name evidence="16" type="ORF">Ahy_B09g098859</name>
</gene>
<evidence type="ECO:0000256" key="9">
    <source>
        <dbReference type="ARBA" id="ARBA00022840"/>
    </source>
</evidence>
<evidence type="ECO:0000256" key="1">
    <source>
        <dbReference type="ARBA" id="ARBA00004162"/>
    </source>
</evidence>
<evidence type="ECO:0000256" key="5">
    <source>
        <dbReference type="ARBA" id="ARBA00022679"/>
    </source>
</evidence>
<evidence type="ECO:0000256" key="4">
    <source>
        <dbReference type="ARBA" id="ARBA00022527"/>
    </source>
</evidence>
<keyword evidence="9" id="KW-0067">ATP-binding</keyword>
<dbReference type="SUPFAM" id="SSF56112">
    <property type="entry name" value="Protein kinase-like (PK-like)"/>
    <property type="match status" value="1"/>
</dbReference>
<feature type="domain" description="Protein kinase" evidence="15">
    <location>
        <begin position="158"/>
        <end position="445"/>
    </location>
</feature>
<sequence>MARSISPTFSSPPSPPIPKELSSVNGYMEGCPYSDNWLCCDIEAFQIGICSKMKRIGIDTEALKEHFGKKIMELEEEKRKVQKSQDVHGQKLKALEAQILDLKKKQENQVQLLKQKEKSEETAKKLQAEIQYIKAQKALVQLQHKMKQEAEQLRQWKASREKELLQGGFRKVYKGVLPDGTKIAVKSFVKNVDMYKTRQRTYMVYFYYLLLLYRGGRIYSQAQKTFQGCLSSSRTQTWGGCFGLAYEKKVALGTARGLEYLHEQCNPKFIHRDVKAANVLLDVKAANVEGEICSSSVVEVENELEEEETGTYKASCVVAEESGKLGGERSEEGRCGGLVVVESCTPGDEGGGEGTCALVAAETGTCSASCVVVESGALGKGEGRACELVVVEESGKLGGGEGRVCELVVVEMSNGKEAVVSVVVVEMGSGKVHVWVVVVRDMSIY</sequence>
<keyword evidence="14" id="KW-0175">Coiled coil</keyword>
<dbReference type="Gene3D" id="1.10.510.10">
    <property type="entry name" value="Transferase(Phosphotransferase) domain 1"/>
    <property type="match status" value="1"/>
</dbReference>
<dbReference type="GO" id="GO:0005524">
    <property type="term" value="F:ATP binding"/>
    <property type="evidence" value="ECO:0007669"/>
    <property type="project" value="UniProtKB-KW"/>
</dbReference>
<dbReference type="GO" id="GO:0004674">
    <property type="term" value="F:protein serine/threonine kinase activity"/>
    <property type="evidence" value="ECO:0007669"/>
    <property type="project" value="UniProtKB-KW"/>
</dbReference>
<evidence type="ECO:0000256" key="13">
    <source>
        <dbReference type="ARBA" id="ARBA00048679"/>
    </source>
</evidence>
<evidence type="ECO:0000256" key="12">
    <source>
        <dbReference type="ARBA" id="ARBA00047899"/>
    </source>
</evidence>
<evidence type="ECO:0000256" key="3">
    <source>
        <dbReference type="ARBA" id="ARBA00022475"/>
    </source>
</evidence>
<keyword evidence="10" id="KW-1133">Transmembrane helix</keyword>
<dbReference type="InterPro" id="IPR011009">
    <property type="entry name" value="Kinase-like_dom_sf"/>
</dbReference>
<dbReference type="PANTHER" id="PTHR47982">
    <property type="entry name" value="PROLINE-RICH RECEPTOR-LIKE PROTEIN KINASE PERK4"/>
    <property type="match status" value="1"/>
</dbReference>
<keyword evidence="6" id="KW-0812">Transmembrane</keyword>
<comment type="catalytic activity">
    <reaction evidence="13">
        <text>L-seryl-[protein] + ATP = O-phospho-L-seryl-[protein] + ADP + H(+)</text>
        <dbReference type="Rhea" id="RHEA:17989"/>
        <dbReference type="Rhea" id="RHEA-COMP:9863"/>
        <dbReference type="Rhea" id="RHEA-COMP:11604"/>
        <dbReference type="ChEBI" id="CHEBI:15378"/>
        <dbReference type="ChEBI" id="CHEBI:29999"/>
        <dbReference type="ChEBI" id="CHEBI:30616"/>
        <dbReference type="ChEBI" id="CHEBI:83421"/>
        <dbReference type="ChEBI" id="CHEBI:456216"/>
        <dbReference type="EC" id="2.7.11.1"/>
    </reaction>
</comment>
<comment type="subcellular location">
    <subcellularLocation>
        <location evidence="1">Cell membrane</location>
        <topology evidence="1">Single-pass membrane protein</topology>
    </subcellularLocation>
</comment>
<evidence type="ECO:0000256" key="6">
    <source>
        <dbReference type="ARBA" id="ARBA00022692"/>
    </source>
</evidence>
<dbReference type="AlphaFoldDB" id="A0A444XT53"/>
<dbReference type="Pfam" id="PF25764">
    <property type="entry name" value="KIF21A_4th"/>
    <property type="match status" value="1"/>
</dbReference>
<dbReference type="Proteomes" id="UP000289738">
    <property type="component" value="Chromosome B09"/>
</dbReference>
<proteinExistence type="predicted"/>
<evidence type="ECO:0000256" key="8">
    <source>
        <dbReference type="ARBA" id="ARBA00022777"/>
    </source>
</evidence>
<dbReference type="PANTHER" id="PTHR47982:SF35">
    <property type="entry name" value="PROLINE-RICH RECEPTOR-LIKE PROTEIN KINASE PERK1-RELATED"/>
    <property type="match status" value="1"/>
</dbReference>
<keyword evidence="8" id="KW-0418">Kinase</keyword>
<comment type="caution">
    <text evidence="16">The sequence shown here is derived from an EMBL/GenBank/DDBJ whole genome shotgun (WGS) entry which is preliminary data.</text>
</comment>
<evidence type="ECO:0000256" key="14">
    <source>
        <dbReference type="SAM" id="Coils"/>
    </source>
</evidence>
<keyword evidence="11" id="KW-0472">Membrane</keyword>
<dbReference type="EC" id="2.7.11.1" evidence="2"/>
<name>A0A444XT53_ARAHY</name>
<evidence type="ECO:0000259" key="15">
    <source>
        <dbReference type="PROSITE" id="PS50011"/>
    </source>
</evidence>
<protein>
    <recommendedName>
        <fullName evidence="2">non-specific serine/threonine protein kinase</fullName>
        <ecNumber evidence="2">2.7.11.1</ecNumber>
    </recommendedName>
</protein>
<feature type="coiled-coil region" evidence="14">
    <location>
        <begin position="64"/>
        <end position="159"/>
    </location>
</feature>
<keyword evidence="5" id="KW-0808">Transferase</keyword>
<evidence type="ECO:0000256" key="10">
    <source>
        <dbReference type="ARBA" id="ARBA00022989"/>
    </source>
</evidence>
<dbReference type="PROSITE" id="PS00108">
    <property type="entry name" value="PROTEIN_KINASE_ST"/>
    <property type="match status" value="1"/>
</dbReference>
<evidence type="ECO:0000256" key="2">
    <source>
        <dbReference type="ARBA" id="ARBA00012513"/>
    </source>
</evidence>
<dbReference type="PROSITE" id="PS50011">
    <property type="entry name" value="PROTEIN_KINASE_DOM"/>
    <property type="match status" value="1"/>
</dbReference>
<dbReference type="EMBL" id="SDMP01000019">
    <property type="protein sequence ID" value="RYQ92646.1"/>
    <property type="molecule type" value="Genomic_DNA"/>
</dbReference>
<keyword evidence="3" id="KW-1003">Cell membrane</keyword>
<dbReference type="InterPro" id="IPR047117">
    <property type="entry name" value="PERK1-13-like"/>
</dbReference>
<evidence type="ECO:0000256" key="11">
    <source>
        <dbReference type="ARBA" id="ARBA00023136"/>
    </source>
</evidence>
<evidence type="ECO:0000313" key="16">
    <source>
        <dbReference type="EMBL" id="RYQ92646.1"/>
    </source>
</evidence>
<comment type="catalytic activity">
    <reaction evidence="12">
        <text>L-threonyl-[protein] + ATP = O-phospho-L-threonyl-[protein] + ADP + H(+)</text>
        <dbReference type="Rhea" id="RHEA:46608"/>
        <dbReference type="Rhea" id="RHEA-COMP:11060"/>
        <dbReference type="Rhea" id="RHEA-COMP:11605"/>
        <dbReference type="ChEBI" id="CHEBI:15378"/>
        <dbReference type="ChEBI" id="CHEBI:30013"/>
        <dbReference type="ChEBI" id="CHEBI:30616"/>
        <dbReference type="ChEBI" id="CHEBI:61977"/>
        <dbReference type="ChEBI" id="CHEBI:456216"/>
        <dbReference type="EC" id="2.7.11.1"/>
    </reaction>
</comment>
<organism evidence="16 17">
    <name type="scientific">Arachis hypogaea</name>
    <name type="common">Peanut</name>
    <dbReference type="NCBI Taxonomy" id="3818"/>
    <lineage>
        <taxon>Eukaryota</taxon>
        <taxon>Viridiplantae</taxon>
        <taxon>Streptophyta</taxon>
        <taxon>Embryophyta</taxon>
        <taxon>Tracheophyta</taxon>
        <taxon>Spermatophyta</taxon>
        <taxon>Magnoliopsida</taxon>
        <taxon>eudicotyledons</taxon>
        <taxon>Gunneridae</taxon>
        <taxon>Pentapetalae</taxon>
        <taxon>rosids</taxon>
        <taxon>fabids</taxon>
        <taxon>Fabales</taxon>
        <taxon>Fabaceae</taxon>
        <taxon>Papilionoideae</taxon>
        <taxon>50 kb inversion clade</taxon>
        <taxon>dalbergioids sensu lato</taxon>
        <taxon>Dalbergieae</taxon>
        <taxon>Pterocarpus clade</taxon>
        <taxon>Arachis</taxon>
    </lineage>
</organism>
<keyword evidence="17" id="KW-1185">Reference proteome</keyword>
<evidence type="ECO:0000256" key="7">
    <source>
        <dbReference type="ARBA" id="ARBA00022741"/>
    </source>
</evidence>
<keyword evidence="4" id="KW-0723">Serine/threonine-protein kinase</keyword>
<dbReference type="GO" id="GO:0005886">
    <property type="term" value="C:plasma membrane"/>
    <property type="evidence" value="ECO:0007669"/>
    <property type="project" value="UniProtKB-SubCell"/>
</dbReference>
<dbReference type="InterPro" id="IPR000719">
    <property type="entry name" value="Prot_kinase_dom"/>
</dbReference>
<dbReference type="STRING" id="3818.A0A444XT53"/>
<accession>A0A444XT53</accession>
<reference evidence="16 17" key="1">
    <citation type="submission" date="2019-01" db="EMBL/GenBank/DDBJ databases">
        <title>Sequencing of cultivated peanut Arachis hypogaea provides insights into genome evolution and oil improvement.</title>
        <authorList>
            <person name="Chen X."/>
        </authorList>
    </citation>
    <scope>NUCLEOTIDE SEQUENCE [LARGE SCALE GENOMIC DNA]</scope>
    <source>
        <strain evidence="17">cv. Fuhuasheng</strain>
        <tissue evidence="16">Leaves</tissue>
    </source>
</reference>